<feature type="transmembrane region" description="Helical" evidence="7">
    <location>
        <begin position="230"/>
        <end position="252"/>
    </location>
</feature>
<name>A0A7K0C687_9ACTN</name>
<dbReference type="InterPro" id="IPR000620">
    <property type="entry name" value="EamA_dom"/>
</dbReference>
<dbReference type="AlphaFoldDB" id="A0A7K0C687"/>
<dbReference type="GO" id="GO:0005886">
    <property type="term" value="C:plasma membrane"/>
    <property type="evidence" value="ECO:0007669"/>
    <property type="project" value="UniProtKB-SubCell"/>
</dbReference>
<dbReference type="SUPFAM" id="SSF103481">
    <property type="entry name" value="Multidrug resistance efflux transporter EmrE"/>
    <property type="match status" value="2"/>
</dbReference>
<evidence type="ECO:0000256" key="6">
    <source>
        <dbReference type="ARBA" id="ARBA00023136"/>
    </source>
</evidence>
<gene>
    <name evidence="9" type="ORF">ACRB68_70920</name>
</gene>
<keyword evidence="6 7" id="KW-0472">Membrane</keyword>
<evidence type="ECO:0000256" key="7">
    <source>
        <dbReference type="SAM" id="Phobius"/>
    </source>
</evidence>
<dbReference type="InterPro" id="IPR037185">
    <property type="entry name" value="EmrE-like"/>
</dbReference>
<comment type="caution">
    <text evidence="9">The sequence shown here is derived from an EMBL/GenBank/DDBJ whole genome shotgun (WGS) entry which is preliminary data.</text>
</comment>
<keyword evidence="10" id="KW-1185">Reference proteome</keyword>
<evidence type="ECO:0000256" key="3">
    <source>
        <dbReference type="ARBA" id="ARBA00022475"/>
    </source>
</evidence>
<keyword evidence="5 7" id="KW-1133">Transmembrane helix</keyword>
<evidence type="ECO:0000256" key="5">
    <source>
        <dbReference type="ARBA" id="ARBA00022989"/>
    </source>
</evidence>
<feature type="transmembrane region" description="Helical" evidence="7">
    <location>
        <begin position="133"/>
        <end position="152"/>
    </location>
</feature>
<feature type="transmembrane region" description="Helical" evidence="7">
    <location>
        <begin position="284"/>
        <end position="301"/>
    </location>
</feature>
<evidence type="ECO:0000256" key="1">
    <source>
        <dbReference type="ARBA" id="ARBA00004651"/>
    </source>
</evidence>
<keyword evidence="3" id="KW-1003">Cell membrane</keyword>
<reference evidence="9 10" key="1">
    <citation type="submission" date="2019-10" db="EMBL/GenBank/DDBJ databases">
        <title>Actinomadura rubteroloni sp. nov. and Actinomadura macrotermitis sp. nov., isolated from the gut of fungus growing-termite Macrotermes natalensis.</title>
        <authorList>
            <person name="Benndorf R."/>
            <person name="Martin K."/>
            <person name="Kuefner M."/>
            <person name="De Beer W."/>
            <person name="Kaster A.-K."/>
            <person name="Vollmers J."/>
            <person name="Poulsen M."/>
            <person name="Beemelmanns C."/>
        </authorList>
    </citation>
    <scope>NUCLEOTIDE SEQUENCE [LARGE SCALE GENOMIC DNA]</scope>
    <source>
        <strain evidence="9 10">RB68</strain>
    </source>
</reference>
<accession>A0A7K0C687</accession>
<feature type="transmembrane region" description="Helical" evidence="7">
    <location>
        <begin position="158"/>
        <end position="177"/>
    </location>
</feature>
<evidence type="ECO:0000256" key="4">
    <source>
        <dbReference type="ARBA" id="ARBA00022692"/>
    </source>
</evidence>
<feature type="domain" description="EamA" evidence="8">
    <location>
        <begin position="159"/>
        <end position="300"/>
    </location>
</feature>
<evidence type="ECO:0000313" key="10">
    <source>
        <dbReference type="Proteomes" id="UP000487268"/>
    </source>
</evidence>
<dbReference type="InterPro" id="IPR051258">
    <property type="entry name" value="Diverse_Substrate_Transporter"/>
</dbReference>
<dbReference type="Pfam" id="PF00892">
    <property type="entry name" value="EamA"/>
    <property type="match status" value="2"/>
</dbReference>
<evidence type="ECO:0000313" key="9">
    <source>
        <dbReference type="EMBL" id="MQY08981.1"/>
    </source>
</evidence>
<feature type="domain" description="EamA" evidence="8">
    <location>
        <begin position="13"/>
        <end position="148"/>
    </location>
</feature>
<evidence type="ECO:0000256" key="2">
    <source>
        <dbReference type="ARBA" id="ARBA00007362"/>
    </source>
</evidence>
<dbReference type="RefSeq" id="WP_153540310.1">
    <property type="nucleotide sequence ID" value="NZ_WEGH01000005.1"/>
</dbReference>
<dbReference type="Proteomes" id="UP000487268">
    <property type="component" value="Unassembled WGS sequence"/>
</dbReference>
<keyword evidence="4 7" id="KW-0812">Transmembrane</keyword>
<sequence length="321" mass="32275">MATGTAARTRTHGLVLAVLSSVCFGASGPFGKALIEAGLTPLQATWLRIAGAALVLLPLAALLRGPAAARAARPHLPRLALYGMTGVAGAQACYFVAASRLPVGVAILLEFTGPVLVLAWARLVRRVRVRRSAVLGVAIALIGLALVVRIGSGLRLDALGLAAGAGSAACAATYFVIADHLAGRLDPLVTSTAGILVAALALTLPAAPWALHWEVLTAAVAVGGHTAPGWLLVAWLAVVCTVVAYLTGVAGVQRLSAEAAGAVCYTEAVAATLIAWAVLGEHLAPVQIAGGVTVLAGAYIAQRALAARPRAAADPVPTLVP</sequence>
<feature type="transmembrane region" description="Helical" evidence="7">
    <location>
        <begin position="189"/>
        <end position="210"/>
    </location>
</feature>
<feature type="transmembrane region" description="Helical" evidence="7">
    <location>
        <begin position="103"/>
        <end position="121"/>
    </location>
</feature>
<dbReference type="OrthoDB" id="154915at2"/>
<evidence type="ECO:0000259" key="8">
    <source>
        <dbReference type="Pfam" id="PF00892"/>
    </source>
</evidence>
<comment type="similarity">
    <text evidence="2">Belongs to the EamA transporter family.</text>
</comment>
<feature type="transmembrane region" description="Helical" evidence="7">
    <location>
        <begin position="49"/>
        <end position="67"/>
    </location>
</feature>
<protein>
    <recommendedName>
        <fullName evidence="8">EamA domain-containing protein</fullName>
    </recommendedName>
</protein>
<feature type="transmembrane region" description="Helical" evidence="7">
    <location>
        <begin position="259"/>
        <end position="278"/>
    </location>
</feature>
<dbReference type="PANTHER" id="PTHR42920">
    <property type="entry name" value="OS03G0707200 PROTEIN-RELATED"/>
    <property type="match status" value="1"/>
</dbReference>
<proteinExistence type="inferred from homology"/>
<organism evidence="9 10">
    <name type="scientific">Actinomadura macrotermitis</name>
    <dbReference type="NCBI Taxonomy" id="2585200"/>
    <lineage>
        <taxon>Bacteria</taxon>
        <taxon>Bacillati</taxon>
        <taxon>Actinomycetota</taxon>
        <taxon>Actinomycetes</taxon>
        <taxon>Streptosporangiales</taxon>
        <taxon>Thermomonosporaceae</taxon>
        <taxon>Actinomadura</taxon>
    </lineage>
</organism>
<dbReference type="EMBL" id="WEGH01000005">
    <property type="protein sequence ID" value="MQY08981.1"/>
    <property type="molecule type" value="Genomic_DNA"/>
</dbReference>
<dbReference type="PANTHER" id="PTHR42920:SF11">
    <property type="entry name" value="INNER MEMBRANE PROTEIN YTFF"/>
    <property type="match status" value="1"/>
</dbReference>
<feature type="transmembrane region" description="Helical" evidence="7">
    <location>
        <begin position="79"/>
        <end position="97"/>
    </location>
</feature>
<comment type="subcellular location">
    <subcellularLocation>
        <location evidence="1">Cell membrane</location>
        <topology evidence="1">Multi-pass membrane protein</topology>
    </subcellularLocation>
</comment>